<evidence type="ECO:0000256" key="2">
    <source>
        <dbReference type="SAM" id="SignalP"/>
    </source>
</evidence>
<evidence type="ECO:0000313" key="3">
    <source>
        <dbReference type="EMBL" id="GAA3539627.1"/>
    </source>
</evidence>
<comment type="caution">
    <text evidence="3">The sequence shown here is derived from an EMBL/GenBank/DDBJ whole genome shotgun (WGS) entry which is preliminary data.</text>
</comment>
<sequence length="450" mass="46726">MSRTRTVALLSVSALAAASLLSVADPASAATTATPTDTTITTGEARTATPAAATAADGSIVYIHGFNVWLSRPDGSGQRAVTVDGTEASPYEHPTMSDGGVIAVMKGETIVRMGQDGAVYNRINPEDLFVPDYDTVHISPVQGAEISPDGTKIAYSQLRLERYGNGGWFETEAATSFTDAAQWVGPDKYGIMLGYQPGWVTNSRVALNRDGDVHMGDLGHDAQAWFFSDDIFGQFVELVEPEVSRDGKRVLFGVSGAGFAMKTAVGDPRTGTPAKPLANPECYITPEQGQPAAIDATFGPDSDSAVYSEGGDLWVARGLAACSAAGTTLTKIATGGTEPDWSPAALSAPPAGGPGGGTGAHAFDLGKSPVLSGKAKAGKKLRASAGTWSPAPSSVTYTWLRNGKVVAGRTGATYKLGKADRGKRIQVRVTVHRGGYADRSATSGVVKVRR</sequence>
<name>A0ABP6VQ74_9ACTN</name>
<dbReference type="EMBL" id="BAABBB010000015">
    <property type="protein sequence ID" value="GAA3539627.1"/>
    <property type="molecule type" value="Genomic_DNA"/>
</dbReference>
<feature type="chain" id="PRO_5045988448" description="Ig-like domain-containing protein" evidence="2">
    <location>
        <begin position="30"/>
        <end position="450"/>
    </location>
</feature>
<keyword evidence="2" id="KW-0732">Signal</keyword>
<evidence type="ECO:0000313" key="4">
    <source>
        <dbReference type="Proteomes" id="UP001500301"/>
    </source>
</evidence>
<evidence type="ECO:0000256" key="1">
    <source>
        <dbReference type="SAM" id="MobiDB-lite"/>
    </source>
</evidence>
<evidence type="ECO:0008006" key="5">
    <source>
        <dbReference type="Google" id="ProtNLM"/>
    </source>
</evidence>
<organism evidence="3 4">
    <name type="scientific">Nocardioides daeguensis</name>
    <dbReference type="NCBI Taxonomy" id="908359"/>
    <lineage>
        <taxon>Bacteria</taxon>
        <taxon>Bacillati</taxon>
        <taxon>Actinomycetota</taxon>
        <taxon>Actinomycetes</taxon>
        <taxon>Propionibacteriales</taxon>
        <taxon>Nocardioidaceae</taxon>
        <taxon>Nocardioides</taxon>
    </lineage>
</organism>
<gene>
    <name evidence="3" type="ORF">GCM10022263_28910</name>
</gene>
<accession>A0ABP6VQ74</accession>
<reference evidence="4" key="1">
    <citation type="journal article" date="2019" name="Int. J. Syst. Evol. Microbiol.">
        <title>The Global Catalogue of Microorganisms (GCM) 10K type strain sequencing project: providing services to taxonomists for standard genome sequencing and annotation.</title>
        <authorList>
            <consortium name="The Broad Institute Genomics Platform"/>
            <consortium name="The Broad Institute Genome Sequencing Center for Infectious Disease"/>
            <person name="Wu L."/>
            <person name="Ma J."/>
        </authorList>
    </citation>
    <scope>NUCLEOTIDE SEQUENCE [LARGE SCALE GENOMIC DNA]</scope>
    <source>
        <strain evidence="4">JCM 17460</strain>
    </source>
</reference>
<dbReference type="RefSeq" id="WP_218235279.1">
    <property type="nucleotide sequence ID" value="NZ_BAABBB010000015.1"/>
</dbReference>
<keyword evidence="4" id="KW-1185">Reference proteome</keyword>
<feature type="signal peptide" evidence="2">
    <location>
        <begin position="1"/>
        <end position="29"/>
    </location>
</feature>
<feature type="region of interest" description="Disordered" evidence="1">
    <location>
        <begin position="340"/>
        <end position="362"/>
    </location>
</feature>
<protein>
    <recommendedName>
        <fullName evidence="5">Ig-like domain-containing protein</fullName>
    </recommendedName>
</protein>
<proteinExistence type="predicted"/>
<dbReference type="Proteomes" id="UP001500301">
    <property type="component" value="Unassembled WGS sequence"/>
</dbReference>